<dbReference type="WBParaSite" id="ACRNAN_Path_1265.g4942.t1">
    <property type="protein sequence ID" value="ACRNAN_Path_1265.g4942.t1"/>
    <property type="gene ID" value="ACRNAN_Path_1265.g4942"/>
</dbReference>
<dbReference type="InterPro" id="IPR050182">
    <property type="entry name" value="Cytochrome_P450_fam2"/>
</dbReference>
<dbReference type="GO" id="GO:0006805">
    <property type="term" value="P:xenobiotic metabolic process"/>
    <property type="evidence" value="ECO:0007669"/>
    <property type="project" value="TreeGrafter"/>
</dbReference>
<dbReference type="InterPro" id="IPR001128">
    <property type="entry name" value="Cyt_P450"/>
</dbReference>
<evidence type="ECO:0000256" key="1">
    <source>
        <dbReference type="ARBA" id="ARBA00010617"/>
    </source>
</evidence>
<dbReference type="Proteomes" id="UP000887540">
    <property type="component" value="Unplaced"/>
</dbReference>
<protein>
    <submittedName>
        <fullName evidence="8">Cytochrome P450</fullName>
    </submittedName>
</protein>
<reference evidence="8" key="1">
    <citation type="submission" date="2022-11" db="UniProtKB">
        <authorList>
            <consortium name="WormBaseParasite"/>
        </authorList>
    </citation>
    <scope>IDENTIFICATION</scope>
</reference>
<accession>A0A914BY57</accession>
<keyword evidence="7" id="KW-1185">Reference proteome</keyword>
<comment type="similarity">
    <text evidence="1 6">Belongs to the cytochrome P450 family.</text>
</comment>
<keyword evidence="4 6" id="KW-0503">Monooxygenase</keyword>
<dbReference type="InterPro" id="IPR002401">
    <property type="entry name" value="Cyt_P450_E_grp-I"/>
</dbReference>
<evidence type="ECO:0000256" key="2">
    <source>
        <dbReference type="ARBA" id="ARBA00022723"/>
    </source>
</evidence>
<dbReference type="PROSITE" id="PS00086">
    <property type="entry name" value="CYTOCHROME_P450"/>
    <property type="match status" value="1"/>
</dbReference>
<evidence type="ECO:0000256" key="6">
    <source>
        <dbReference type="RuleBase" id="RU000461"/>
    </source>
</evidence>
<dbReference type="GO" id="GO:0005737">
    <property type="term" value="C:cytoplasm"/>
    <property type="evidence" value="ECO:0007669"/>
    <property type="project" value="TreeGrafter"/>
</dbReference>
<evidence type="ECO:0000256" key="4">
    <source>
        <dbReference type="ARBA" id="ARBA00023033"/>
    </source>
</evidence>
<dbReference type="InterPro" id="IPR017972">
    <property type="entry name" value="Cyt_P450_CS"/>
</dbReference>
<dbReference type="GO" id="GO:0005506">
    <property type="term" value="F:iron ion binding"/>
    <property type="evidence" value="ECO:0007669"/>
    <property type="project" value="InterPro"/>
</dbReference>
<organism evidence="7 8">
    <name type="scientific">Acrobeloides nanus</name>
    <dbReference type="NCBI Taxonomy" id="290746"/>
    <lineage>
        <taxon>Eukaryota</taxon>
        <taxon>Metazoa</taxon>
        <taxon>Ecdysozoa</taxon>
        <taxon>Nematoda</taxon>
        <taxon>Chromadorea</taxon>
        <taxon>Rhabditida</taxon>
        <taxon>Tylenchina</taxon>
        <taxon>Cephalobomorpha</taxon>
        <taxon>Cephaloboidea</taxon>
        <taxon>Cephalobidae</taxon>
        <taxon>Acrobeloides</taxon>
    </lineage>
</organism>
<evidence type="ECO:0000256" key="5">
    <source>
        <dbReference type="PIRSR" id="PIRSR602401-1"/>
    </source>
</evidence>
<evidence type="ECO:0000313" key="8">
    <source>
        <dbReference type="WBParaSite" id="ACRNAN_Path_1265.g4942.t1"/>
    </source>
</evidence>
<dbReference type="SUPFAM" id="SSF48264">
    <property type="entry name" value="Cytochrome P450"/>
    <property type="match status" value="1"/>
</dbReference>
<keyword evidence="2 5" id="KW-0479">Metal-binding</keyword>
<dbReference type="PANTHER" id="PTHR24300:SF375">
    <property type="entry name" value="CYTOCHROME P450 FAMILY"/>
    <property type="match status" value="1"/>
</dbReference>
<dbReference type="Gene3D" id="1.10.630.10">
    <property type="entry name" value="Cytochrome P450"/>
    <property type="match status" value="1"/>
</dbReference>
<dbReference type="PRINTS" id="PR00463">
    <property type="entry name" value="EP450I"/>
</dbReference>
<dbReference type="PANTHER" id="PTHR24300">
    <property type="entry name" value="CYTOCHROME P450 508A4-RELATED"/>
    <property type="match status" value="1"/>
</dbReference>
<dbReference type="Pfam" id="PF00067">
    <property type="entry name" value="p450"/>
    <property type="match status" value="1"/>
</dbReference>
<dbReference type="GO" id="GO:0016712">
    <property type="term" value="F:oxidoreductase activity, acting on paired donors, with incorporation or reduction of molecular oxygen, reduced flavin or flavoprotein as one donor, and incorporation of one atom of oxygen"/>
    <property type="evidence" value="ECO:0007669"/>
    <property type="project" value="TreeGrafter"/>
</dbReference>
<dbReference type="InterPro" id="IPR036396">
    <property type="entry name" value="Cyt_P450_sf"/>
</dbReference>
<dbReference type="GO" id="GO:0006082">
    <property type="term" value="P:organic acid metabolic process"/>
    <property type="evidence" value="ECO:0007669"/>
    <property type="project" value="TreeGrafter"/>
</dbReference>
<name>A0A914BY57_9BILA</name>
<keyword evidence="5 6" id="KW-0349">Heme</keyword>
<sequence length="102" mass="11881">MPMISMVLYDEKIFPEPLKFKPERFLDSNGNVRKIDEFIPFSVGRRQCLGEGLARMEMFLFVANIFNQFKISAVDGKEPSLERQRGVAFTPLPFVCNLEKRY</sequence>
<keyword evidence="3 5" id="KW-0408">Iron</keyword>
<comment type="cofactor">
    <cofactor evidence="5">
        <name>heme</name>
        <dbReference type="ChEBI" id="CHEBI:30413"/>
    </cofactor>
</comment>
<evidence type="ECO:0000313" key="7">
    <source>
        <dbReference type="Proteomes" id="UP000887540"/>
    </source>
</evidence>
<keyword evidence="6" id="KW-0560">Oxidoreductase</keyword>
<feature type="binding site" description="axial binding residue" evidence="5">
    <location>
        <position position="48"/>
    </location>
    <ligand>
        <name>heme</name>
        <dbReference type="ChEBI" id="CHEBI:30413"/>
    </ligand>
    <ligandPart>
        <name>Fe</name>
        <dbReference type="ChEBI" id="CHEBI:18248"/>
    </ligandPart>
</feature>
<dbReference type="AlphaFoldDB" id="A0A914BY57"/>
<proteinExistence type="inferred from homology"/>
<dbReference type="GO" id="GO:0020037">
    <property type="term" value="F:heme binding"/>
    <property type="evidence" value="ECO:0007669"/>
    <property type="project" value="InterPro"/>
</dbReference>
<evidence type="ECO:0000256" key="3">
    <source>
        <dbReference type="ARBA" id="ARBA00023004"/>
    </source>
</evidence>